<protein>
    <recommendedName>
        <fullName evidence="3">Tetratricopeptide repeat protein</fullName>
    </recommendedName>
</protein>
<dbReference type="AlphaFoldDB" id="I7ML01"/>
<dbReference type="Gene3D" id="1.25.40.10">
    <property type="entry name" value="Tetratricopeptide repeat domain"/>
    <property type="match status" value="1"/>
</dbReference>
<reference evidence="2" key="1">
    <citation type="journal article" date="2006" name="PLoS Biol.">
        <title>Macronuclear genome sequence of the ciliate Tetrahymena thermophila, a model eukaryote.</title>
        <authorList>
            <person name="Eisen J.A."/>
            <person name="Coyne R.S."/>
            <person name="Wu M."/>
            <person name="Wu D."/>
            <person name="Thiagarajan M."/>
            <person name="Wortman J.R."/>
            <person name="Badger J.H."/>
            <person name="Ren Q."/>
            <person name="Amedeo P."/>
            <person name="Jones K.M."/>
            <person name="Tallon L.J."/>
            <person name="Delcher A.L."/>
            <person name="Salzberg S.L."/>
            <person name="Silva J.C."/>
            <person name="Haas B.J."/>
            <person name="Majoros W.H."/>
            <person name="Farzad M."/>
            <person name="Carlton J.M."/>
            <person name="Smith R.K. Jr."/>
            <person name="Garg J."/>
            <person name="Pearlman R.E."/>
            <person name="Karrer K.M."/>
            <person name="Sun L."/>
            <person name="Manning G."/>
            <person name="Elde N.C."/>
            <person name="Turkewitz A.P."/>
            <person name="Asai D.J."/>
            <person name="Wilkes D.E."/>
            <person name="Wang Y."/>
            <person name="Cai H."/>
            <person name="Collins K."/>
            <person name="Stewart B.A."/>
            <person name="Lee S.R."/>
            <person name="Wilamowska K."/>
            <person name="Weinberg Z."/>
            <person name="Ruzzo W.L."/>
            <person name="Wloga D."/>
            <person name="Gaertig J."/>
            <person name="Frankel J."/>
            <person name="Tsao C.-C."/>
            <person name="Gorovsky M.A."/>
            <person name="Keeling P.J."/>
            <person name="Waller R.F."/>
            <person name="Patron N.J."/>
            <person name="Cherry J.M."/>
            <person name="Stover N.A."/>
            <person name="Krieger C.J."/>
            <person name="del Toro C."/>
            <person name="Ryder H.F."/>
            <person name="Williamson S.C."/>
            <person name="Barbeau R.A."/>
            <person name="Hamilton E.P."/>
            <person name="Orias E."/>
        </authorList>
    </citation>
    <scope>NUCLEOTIDE SEQUENCE [LARGE SCALE GENOMIC DNA]</scope>
    <source>
        <strain evidence="2">SB210</strain>
    </source>
</reference>
<dbReference type="InterPro" id="IPR011990">
    <property type="entry name" value="TPR-like_helical_dom_sf"/>
</dbReference>
<dbReference type="Proteomes" id="UP000009168">
    <property type="component" value="Unassembled WGS sequence"/>
</dbReference>
<proteinExistence type="predicted"/>
<dbReference type="SUPFAM" id="SSF81901">
    <property type="entry name" value="HCP-like"/>
    <property type="match status" value="1"/>
</dbReference>
<accession>I7ML01</accession>
<evidence type="ECO:0000313" key="1">
    <source>
        <dbReference type="EMBL" id="EAS00784.2"/>
    </source>
</evidence>
<dbReference type="RefSeq" id="XP_001021029.2">
    <property type="nucleotide sequence ID" value="XM_001021029.2"/>
</dbReference>
<name>I7ML01_TETTS</name>
<dbReference type="InParanoid" id="I7ML01"/>
<dbReference type="EMBL" id="GG662608">
    <property type="protein sequence ID" value="EAS00784.2"/>
    <property type="molecule type" value="Genomic_DNA"/>
</dbReference>
<gene>
    <name evidence="1" type="ORF">TTHERM_00305570</name>
</gene>
<sequence>MLSLSRASKIGQCSSDFQPQIAISNYEQQITSCNLTEEDIRHKIQKCIEKTQQNSKKSLKISPFSTNNSINTNLHISHNSQPLIKQQADYKLPSFKSKGFLACPKELRSQIIEFLENNQDKPYSAAIQSLMYFYGIEGSVHQSNQLGQKFLKQLATFQFFDLGQYIIQGMEYQNSLLADIIYFTLNCSEGENENQLLNDELPFFFGSDFASTKIKTFFCKLDQQNENFLSIHDALSTFETTDEKKKFEQLKSGVSQFMNVFLEILINNQQRDYSLYHSFQNLNLDLNRNVEPSNNIFIKKSLKNVSQKEQEFLQSILNQNQNVIGQFAVEFLIKFGLQSNHPFDFNNYIDLLCQAADNLHLKAHTKLATILFNQYNQIDSKIKQKLMQYLQQGCKLLIPSCMKIQIQLKITGDHFCRDFQGAYQLMKELFFLGSDCFRYDMVRLAKHFKDFAFLNLYIQYLSNMGEKNIEILNGLILEKGYGTLKNLDQAEKIYKQQFDNYSKLNSQKFDFSLNYRMGKLLLVQGKTQESQIYFKNILDYTKSNFQKLDIISLYKIGKMHEKGLGTPQNYRKAEEVYSHIINYDKEKILQNSNFNPVSSTIIKNSQLQDKSKFSVLSTKSVSLVSSNSDKLSTLDETQILNNLNKVKMSMEDSKSLFFNKKCETKFLEITTKSKEKLWEVITKNLTVKRRLENIKKLTQEKIEESDSLFDLDEFESEKTGFDTHYFAESIKKPQIKYLKQKENQQH</sequence>
<dbReference type="KEGG" id="tet:TTHERM_00305570"/>
<organism evidence="1 2">
    <name type="scientific">Tetrahymena thermophila (strain SB210)</name>
    <dbReference type="NCBI Taxonomy" id="312017"/>
    <lineage>
        <taxon>Eukaryota</taxon>
        <taxon>Sar</taxon>
        <taxon>Alveolata</taxon>
        <taxon>Ciliophora</taxon>
        <taxon>Intramacronucleata</taxon>
        <taxon>Oligohymenophorea</taxon>
        <taxon>Hymenostomatida</taxon>
        <taxon>Tetrahymenina</taxon>
        <taxon>Tetrahymenidae</taxon>
        <taxon>Tetrahymena</taxon>
    </lineage>
</organism>
<evidence type="ECO:0000313" key="2">
    <source>
        <dbReference type="Proteomes" id="UP000009168"/>
    </source>
</evidence>
<evidence type="ECO:0008006" key="3">
    <source>
        <dbReference type="Google" id="ProtNLM"/>
    </source>
</evidence>
<keyword evidence="2" id="KW-1185">Reference proteome</keyword>
<dbReference type="GeneID" id="7829319"/>